<protein>
    <submittedName>
        <fullName evidence="1">Phage major capsid protein</fullName>
    </submittedName>
</protein>
<evidence type="ECO:0000313" key="3">
    <source>
        <dbReference type="Proteomes" id="UP000521676"/>
    </source>
</evidence>
<dbReference type="AlphaFoldDB" id="A0A8T7M9A3"/>
<name>A0A8T7M9A3_9CHLR</name>
<organism evidence="1 3">
    <name type="scientific">Candidatus Chlorohelix allophototropha</name>
    <dbReference type="NCBI Taxonomy" id="3003348"/>
    <lineage>
        <taxon>Bacteria</taxon>
        <taxon>Bacillati</taxon>
        <taxon>Chloroflexota</taxon>
        <taxon>Chloroflexia</taxon>
        <taxon>Candidatus Chloroheliales</taxon>
        <taxon>Candidatus Chloroheliaceae</taxon>
        <taxon>Candidatus Chlorohelix</taxon>
    </lineage>
</organism>
<evidence type="ECO:0000313" key="1">
    <source>
        <dbReference type="EMBL" id="NWJ48705.1"/>
    </source>
</evidence>
<dbReference type="InterPro" id="IPR048813">
    <property type="entry name" value="GP7-like"/>
</dbReference>
<dbReference type="NCBIfam" id="NF045672">
    <property type="entry name" value="MCP_gp7_epsi_15"/>
    <property type="match status" value="1"/>
</dbReference>
<evidence type="ECO:0000313" key="2">
    <source>
        <dbReference type="EMBL" id="WJW68636.1"/>
    </source>
</evidence>
<dbReference type="EMBL" id="CP128400">
    <property type="protein sequence ID" value="WJW68636.1"/>
    <property type="molecule type" value="Genomic_DNA"/>
</dbReference>
<dbReference type="RefSeq" id="WP_341470541.1">
    <property type="nucleotide sequence ID" value="NZ_CP128400.1"/>
</dbReference>
<reference evidence="1 3" key="1">
    <citation type="submission" date="2020-06" db="EMBL/GenBank/DDBJ databases">
        <title>Anoxygenic phototrophic Chloroflexota member uses a Type I reaction center.</title>
        <authorList>
            <person name="Tsuji J.M."/>
            <person name="Shaw N.A."/>
            <person name="Nagashima S."/>
            <person name="Venkiteswaran J."/>
            <person name="Schiff S.L."/>
            <person name="Hanada S."/>
            <person name="Tank M."/>
            <person name="Neufeld J.D."/>
        </authorList>
    </citation>
    <scope>NUCLEOTIDE SEQUENCE [LARGE SCALE GENOMIC DNA]</scope>
    <source>
        <strain evidence="1">L227-S17</strain>
    </source>
</reference>
<proteinExistence type="predicted"/>
<dbReference type="Proteomes" id="UP000521676">
    <property type="component" value="Unassembled WGS sequence"/>
</dbReference>
<dbReference type="Pfam" id="PF17236">
    <property type="entry name" value="SU10_MCP"/>
    <property type="match status" value="1"/>
</dbReference>
<sequence length="301" mass="32329">MGLTLTQAASLTNDVLVQGVAEAIVTECPLLSRLPFYDLNGTQLVWNEESALGSPSTYWYAVGDSWEEASFTPIQRTKALTVLGGDADVDNFLAQTYRNPNDLVAVTIEEKAKAVGYQFNQAIIMGDSATTTNQFDGVKKYIGTGTQRLVAGATGAALTLDMLDQLIDAVKPGKPDVLVLSRRTRRKLKALWRASGIGYETMEAFGQQALAYDGIPVLVDDNLPDTEGNETGITGTNLSSVYALQFGMKRGVIGLTNGGLQVEEVGALESKNAHRYRIRWYCALAVTRAPGVARLAGVNAS</sequence>
<evidence type="ECO:0000313" key="4">
    <source>
        <dbReference type="Proteomes" id="UP001431572"/>
    </source>
</evidence>
<dbReference type="Proteomes" id="UP001431572">
    <property type="component" value="Chromosome 2"/>
</dbReference>
<accession>A0A8T7M9A3</accession>
<gene>
    <name evidence="1" type="ORF">HXX08_22830</name>
    <name evidence="2" type="ORF">OZ401_004250</name>
</gene>
<dbReference type="InterPro" id="IPR035198">
    <property type="entry name" value="SU10_MCP"/>
</dbReference>
<keyword evidence="4" id="KW-1185">Reference proteome</keyword>
<dbReference type="SUPFAM" id="SSF56563">
    <property type="entry name" value="Major capsid protein gp5"/>
    <property type="match status" value="1"/>
</dbReference>
<dbReference type="EMBL" id="JACATZ010000003">
    <property type="protein sequence ID" value="NWJ48705.1"/>
    <property type="molecule type" value="Genomic_DNA"/>
</dbReference>
<reference evidence="2" key="2">
    <citation type="journal article" date="2024" name="Nature">
        <title>Anoxygenic phototroph of the Chloroflexota uses a type I reaction centre.</title>
        <authorList>
            <person name="Tsuji J.M."/>
            <person name="Shaw N.A."/>
            <person name="Nagashima S."/>
            <person name="Venkiteswaran J.J."/>
            <person name="Schiff S.L."/>
            <person name="Watanabe T."/>
            <person name="Fukui M."/>
            <person name="Hanada S."/>
            <person name="Tank M."/>
            <person name="Neufeld J.D."/>
        </authorList>
    </citation>
    <scope>NUCLEOTIDE SEQUENCE</scope>
    <source>
        <strain evidence="2">L227-S17</strain>
    </source>
</reference>